<evidence type="ECO:0000313" key="3">
    <source>
        <dbReference type="WBParaSite" id="TMUE_3000014679.1"/>
    </source>
</evidence>
<dbReference type="PANTHER" id="PTHR47331:SF1">
    <property type="entry name" value="GAG-LIKE PROTEIN"/>
    <property type="match status" value="1"/>
</dbReference>
<sequence>MRCLPQTVEHPSETTIRMAPEGGSPLAVCVSDNGTNFVAGDRTLREGIRQLNDSAIEEFMAKKNIEWHFNPPGAPHFGGSWERLIGCAKRAITAILKGRSVHEEVFQTVVVEVEGLLNGRPLTHVSSDARDAEPLTPNDFLLGRPYASLPPNLLEDGKVISRRRWESSQILVNQFWRRWIREYLPSLASPRKGQSTKERIEKGDVVLIVEIGNPRGVWPMGKVSKTYPGPDGIVRVVDVQCSRGTRNPDEPAAAVEDVVS</sequence>
<dbReference type="GO" id="GO:0003676">
    <property type="term" value="F:nucleic acid binding"/>
    <property type="evidence" value="ECO:0007669"/>
    <property type="project" value="InterPro"/>
</dbReference>
<dbReference type="AlphaFoldDB" id="A0A5S6R5Y0"/>
<organism evidence="2 3">
    <name type="scientific">Trichuris muris</name>
    <name type="common">Mouse whipworm</name>
    <dbReference type="NCBI Taxonomy" id="70415"/>
    <lineage>
        <taxon>Eukaryota</taxon>
        <taxon>Metazoa</taxon>
        <taxon>Ecdysozoa</taxon>
        <taxon>Nematoda</taxon>
        <taxon>Enoplea</taxon>
        <taxon>Dorylaimia</taxon>
        <taxon>Trichinellida</taxon>
        <taxon>Trichuridae</taxon>
        <taxon>Trichuris</taxon>
    </lineage>
</organism>
<reference evidence="3" key="1">
    <citation type="submission" date="2019-12" db="UniProtKB">
        <authorList>
            <consortium name="WormBaseParasite"/>
        </authorList>
    </citation>
    <scope>IDENTIFICATION</scope>
</reference>
<dbReference type="Pfam" id="PF18701">
    <property type="entry name" value="DUF5641"/>
    <property type="match status" value="1"/>
</dbReference>
<dbReference type="PANTHER" id="PTHR47331">
    <property type="entry name" value="PHD-TYPE DOMAIN-CONTAINING PROTEIN"/>
    <property type="match status" value="1"/>
</dbReference>
<dbReference type="GO" id="GO:0015074">
    <property type="term" value="P:DNA integration"/>
    <property type="evidence" value="ECO:0007669"/>
    <property type="project" value="InterPro"/>
</dbReference>
<keyword evidence="2" id="KW-1185">Reference proteome</keyword>
<proteinExistence type="predicted"/>
<accession>A0A5S6R5Y0</accession>
<evidence type="ECO:0000259" key="1">
    <source>
        <dbReference type="PROSITE" id="PS50994"/>
    </source>
</evidence>
<dbReference type="PROSITE" id="PS50994">
    <property type="entry name" value="INTEGRASE"/>
    <property type="match status" value="1"/>
</dbReference>
<dbReference type="SUPFAM" id="SSF53098">
    <property type="entry name" value="Ribonuclease H-like"/>
    <property type="match status" value="1"/>
</dbReference>
<dbReference type="WBParaSite" id="TMUE_3000014679.1">
    <property type="protein sequence ID" value="TMUE_3000014679.1"/>
    <property type="gene ID" value="WBGene00288465"/>
</dbReference>
<dbReference type="Proteomes" id="UP000046395">
    <property type="component" value="Unassembled WGS sequence"/>
</dbReference>
<dbReference type="InterPro" id="IPR012337">
    <property type="entry name" value="RNaseH-like_sf"/>
</dbReference>
<evidence type="ECO:0000313" key="2">
    <source>
        <dbReference type="Proteomes" id="UP000046395"/>
    </source>
</evidence>
<dbReference type="Gene3D" id="3.30.420.10">
    <property type="entry name" value="Ribonuclease H-like superfamily/Ribonuclease H"/>
    <property type="match status" value="1"/>
</dbReference>
<dbReference type="InterPro" id="IPR036397">
    <property type="entry name" value="RNaseH_sf"/>
</dbReference>
<name>A0A5S6R5Y0_TRIMR</name>
<protein>
    <submittedName>
        <fullName evidence="3">Integrase catalytic domain-containing protein</fullName>
    </submittedName>
</protein>
<feature type="domain" description="Integrase catalytic" evidence="1">
    <location>
        <begin position="1"/>
        <end position="145"/>
    </location>
</feature>
<dbReference type="InterPro" id="IPR040676">
    <property type="entry name" value="DUF5641"/>
</dbReference>
<dbReference type="STRING" id="70415.A0A5S6R5Y0"/>
<dbReference type="InterPro" id="IPR001584">
    <property type="entry name" value="Integrase_cat-core"/>
</dbReference>